<dbReference type="FunFam" id="3.90.550.10:FF:000436">
    <property type="entry name" value="Uncharacterized protein"/>
    <property type="match status" value="1"/>
</dbReference>
<accession>F6H8F1</accession>
<dbReference type="PaxDb" id="29760-VIT_00s2207g00010.t01"/>
<protein>
    <recommendedName>
        <fullName evidence="4">UDP-N-acetylglucosamine diphosphorylase 2</fullName>
    </recommendedName>
</protein>
<evidence type="ECO:0000313" key="2">
    <source>
        <dbReference type="EMBL" id="CCB48494.1"/>
    </source>
</evidence>
<organism evidence="2 3">
    <name type="scientific">Vitis vinifera</name>
    <name type="common">Grape</name>
    <dbReference type="NCBI Taxonomy" id="29760"/>
    <lineage>
        <taxon>Eukaryota</taxon>
        <taxon>Viridiplantae</taxon>
        <taxon>Streptophyta</taxon>
        <taxon>Embryophyta</taxon>
        <taxon>Tracheophyta</taxon>
        <taxon>Spermatophyta</taxon>
        <taxon>Magnoliopsida</taxon>
        <taxon>eudicotyledons</taxon>
        <taxon>Gunneridae</taxon>
        <taxon>Pentapetalae</taxon>
        <taxon>rosids</taxon>
        <taxon>Vitales</taxon>
        <taxon>Vitaceae</taxon>
        <taxon>Viteae</taxon>
        <taxon>Vitis</taxon>
    </lineage>
</organism>
<sequence length="129" mass="14493">MRELTADGNAAAPPQALLERLKDYGQEYTFALWDELSAEERDLLVKDIESLDLSRIDRIIRCSLRSQGLPTAAIEPVPESSVSTVEERTLEERERWWKMGLKAISEGKLAVVLLSGGQVELFLMVIGFD</sequence>
<dbReference type="InterPro" id="IPR029044">
    <property type="entry name" value="Nucleotide-diphossugar_trans"/>
</dbReference>
<dbReference type="InterPro" id="IPR039741">
    <property type="entry name" value="UDP-sugar_pyrophosphorylase"/>
</dbReference>
<evidence type="ECO:0000313" key="3">
    <source>
        <dbReference type="Proteomes" id="UP000009183"/>
    </source>
</evidence>
<evidence type="ECO:0000256" key="1">
    <source>
        <dbReference type="ARBA" id="ARBA00010401"/>
    </source>
</evidence>
<dbReference type="STRING" id="29760.F6H8F1"/>
<keyword evidence="3" id="KW-1185">Reference proteome</keyword>
<dbReference type="Proteomes" id="UP000009183">
    <property type="component" value="Unassembled WGS sequence, unordered"/>
</dbReference>
<dbReference type="InParanoid" id="F6H8F1"/>
<evidence type="ECO:0008006" key="4">
    <source>
        <dbReference type="Google" id="ProtNLM"/>
    </source>
</evidence>
<dbReference type="eggNOG" id="KOG2388">
    <property type="taxonomic scope" value="Eukaryota"/>
</dbReference>
<dbReference type="EMBL" id="FN595434">
    <property type="protein sequence ID" value="CCB48494.1"/>
    <property type="molecule type" value="Genomic_DNA"/>
</dbReference>
<name>F6H8F1_VITVI</name>
<reference evidence="3" key="1">
    <citation type="journal article" date="2007" name="Nature">
        <title>The grapevine genome sequence suggests ancestral hexaploidization in major angiosperm phyla.</title>
        <authorList>
            <consortium name="The French-Italian Public Consortium for Grapevine Genome Characterization."/>
            <person name="Jaillon O."/>
            <person name="Aury J.-M."/>
            <person name="Noel B."/>
            <person name="Policriti A."/>
            <person name="Clepet C."/>
            <person name="Casagrande A."/>
            <person name="Choisne N."/>
            <person name="Aubourg S."/>
            <person name="Vitulo N."/>
            <person name="Jubin C."/>
            <person name="Vezzi A."/>
            <person name="Legeai F."/>
            <person name="Hugueney P."/>
            <person name="Dasilva C."/>
            <person name="Horner D."/>
            <person name="Mica E."/>
            <person name="Jublot D."/>
            <person name="Poulain J."/>
            <person name="Bruyere C."/>
            <person name="Billault A."/>
            <person name="Segurens B."/>
            <person name="Gouyvenoux M."/>
            <person name="Ugarte E."/>
            <person name="Cattonaro F."/>
            <person name="Anthouard V."/>
            <person name="Vico V."/>
            <person name="Del Fabbro C."/>
            <person name="Alaux M."/>
            <person name="Di Gaspero G."/>
            <person name="Dumas V."/>
            <person name="Felice N."/>
            <person name="Paillard S."/>
            <person name="Juman I."/>
            <person name="Moroldo M."/>
            <person name="Scalabrin S."/>
            <person name="Canaguier A."/>
            <person name="Le Clainche I."/>
            <person name="Malacrida G."/>
            <person name="Durand E."/>
            <person name="Pesole G."/>
            <person name="Laucou V."/>
            <person name="Chatelet P."/>
            <person name="Merdinoglu D."/>
            <person name="Delledonne M."/>
            <person name="Pezzotti M."/>
            <person name="Lecharny A."/>
            <person name="Scarpelli C."/>
            <person name="Artiguenave F."/>
            <person name="Pe M.E."/>
            <person name="Valle G."/>
            <person name="Morgante M."/>
            <person name="Caboche M."/>
            <person name="Adam-Blondon A.-F."/>
            <person name="Weissenbach J."/>
            <person name="Quetier F."/>
            <person name="Wincker P."/>
        </authorList>
    </citation>
    <scope>NUCLEOTIDE SEQUENCE [LARGE SCALE GENOMIC DNA]</scope>
    <source>
        <strain evidence="3">cv. Pinot noir / PN40024</strain>
    </source>
</reference>
<dbReference type="PANTHER" id="PTHR11952:SF2">
    <property type="entry name" value="LD24639P"/>
    <property type="match status" value="1"/>
</dbReference>
<dbReference type="AlphaFoldDB" id="F6H8F1"/>
<comment type="similarity">
    <text evidence="1">Belongs to the UDPGP type 1 family.</text>
</comment>
<dbReference type="Gene3D" id="3.90.550.10">
    <property type="entry name" value="Spore Coat Polysaccharide Biosynthesis Protein SpsA, Chain A"/>
    <property type="match status" value="1"/>
</dbReference>
<gene>
    <name evidence="2" type="ORF">VIT_00s2207g00010</name>
</gene>
<proteinExistence type="inferred from homology"/>
<dbReference type="HOGENOM" id="CLU_147638_1_0_1"/>
<dbReference type="SUPFAM" id="SSF53448">
    <property type="entry name" value="Nucleotide-diphospho-sugar transferases"/>
    <property type="match status" value="1"/>
</dbReference>
<dbReference type="PANTHER" id="PTHR11952">
    <property type="entry name" value="UDP- GLUCOSE PYROPHOSPHORYLASE"/>
    <property type="match status" value="1"/>
</dbReference>